<dbReference type="Proteomes" id="UP000248090">
    <property type="component" value="Unassembled WGS sequence"/>
</dbReference>
<gene>
    <name evidence="1" type="ORF">WH50_00945</name>
</gene>
<evidence type="ECO:0000313" key="1">
    <source>
        <dbReference type="EMBL" id="PXF33112.1"/>
    </source>
</evidence>
<evidence type="ECO:0008006" key="3">
    <source>
        <dbReference type="Google" id="ProtNLM"/>
    </source>
</evidence>
<dbReference type="PIRSF" id="PIRSF037266">
    <property type="entry name" value="UCP037266"/>
    <property type="match status" value="1"/>
</dbReference>
<dbReference type="Gene3D" id="1.10.10.10">
    <property type="entry name" value="Winged helix-like DNA-binding domain superfamily/Winged helix DNA-binding domain"/>
    <property type="match status" value="1"/>
</dbReference>
<name>A0ABX5M2K3_9GAMM</name>
<accession>A0ABX5M2K3</accession>
<dbReference type="InterPro" id="IPR036388">
    <property type="entry name" value="WH-like_DNA-bd_sf"/>
</dbReference>
<proteinExistence type="predicted"/>
<reference evidence="1 2" key="1">
    <citation type="submission" date="2015-03" db="EMBL/GenBank/DDBJ databases">
        <authorList>
            <person name="Krishnan R."/>
            <person name="Midha S."/>
            <person name="Patil P.B."/>
            <person name="Rameshkumar N."/>
        </authorList>
    </citation>
    <scope>NUCLEOTIDE SEQUENCE [LARGE SCALE GENOMIC DNA]</scope>
    <source>
        <strain evidence="1 2">L1E11</strain>
    </source>
</reference>
<keyword evidence="2" id="KW-1185">Reference proteome</keyword>
<evidence type="ECO:0000313" key="2">
    <source>
        <dbReference type="Proteomes" id="UP000248090"/>
    </source>
</evidence>
<sequence>MVSKQQKAFYRKLYLSWLVAQQEHNLTSLVALTAMPRRTIQDTLADLSDIGIDCQFVQREGGRHNEGYYQLCSWGPISPAWIEEHLQELLQALAPSDAQQ</sequence>
<comment type="caution">
    <text evidence="1">The sequence shown here is derived from an EMBL/GenBank/DDBJ whole genome shotgun (WGS) entry which is preliminary data.</text>
</comment>
<dbReference type="RefSeq" id="WP_110185625.1">
    <property type="nucleotide sequence ID" value="NZ_CP177354.1"/>
</dbReference>
<dbReference type="EMBL" id="LAPT01000002">
    <property type="protein sequence ID" value="PXF33112.1"/>
    <property type="molecule type" value="Genomic_DNA"/>
</dbReference>
<protein>
    <recommendedName>
        <fullName evidence="3">Helix-turn-helix domain-containing protein</fullName>
    </recommendedName>
</protein>
<organism evidence="1 2">
    <name type="scientific">Pokkaliibacter plantistimulans</name>
    <dbReference type="NCBI Taxonomy" id="1635171"/>
    <lineage>
        <taxon>Bacteria</taxon>
        <taxon>Pseudomonadati</taxon>
        <taxon>Pseudomonadota</taxon>
        <taxon>Gammaproteobacteria</taxon>
        <taxon>Oceanospirillales</taxon>
        <taxon>Balneatrichaceae</taxon>
        <taxon>Pokkaliibacter</taxon>
    </lineage>
</organism>
<dbReference type="Pfam" id="PF09904">
    <property type="entry name" value="HTH_43"/>
    <property type="match status" value="1"/>
</dbReference>
<dbReference type="InterPro" id="IPR017162">
    <property type="entry name" value="UCP037266"/>
</dbReference>